<organism evidence="9 10">
    <name type="scientific">Kineosporia mesophila</name>
    <dbReference type="NCBI Taxonomy" id="566012"/>
    <lineage>
        <taxon>Bacteria</taxon>
        <taxon>Bacillati</taxon>
        <taxon>Actinomycetota</taxon>
        <taxon>Actinomycetes</taxon>
        <taxon>Kineosporiales</taxon>
        <taxon>Kineosporiaceae</taxon>
        <taxon>Kineosporia</taxon>
    </lineage>
</organism>
<dbReference type="Proteomes" id="UP001501074">
    <property type="component" value="Unassembled WGS sequence"/>
</dbReference>
<name>A0ABP6Z0I6_9ACTN</name>
<evidence type="ECO:0000259" key="8">
    <source>
        <dbReference type="Pfam" id="PF02687"/>
    </source>
</evidence>
<feature type="transmembrane region" description="Helical" evidence="7">
    <location>
        <begin position="628"/>
        <end position="653"/>
    </location>
</feature>
<evidence type="ECO:0000313" key="10">
    <source>
        <dbReference type="Proteomes" id="UP001501074"/>
    </source>
</evidence>
<comment type="subcellular location">
    <subcellularLocation>
        <location evidence="1">Cell membrane</location>
        <topology evidence="1">Multi-pass membrane protein</topology>
    </subcellularLocation>
</comment>
<dbReference type="Pfam" id="PF02687">
    <property type="entry name" value="FtsX"/>
    <property type="match status" value="1"/>
</dbReference>
<keyword evidence="2" id="KW-1003">Cell membrane</keyword>
<evidence type="ECO:0000256" key="1">
    <source>
        <dbReference type="ARBA" id="ARBA00004651"/>
    </source>
</evidence>
<accession>A0ABP6Z0I6</accession>
<proteinExistence type="predicted"/>
<feature type="transmembrane region" description="Helical" evidence="7">
    <location>
        <begin position="317"/>
        <end position="346"/>
    </location>
</feature>
<feature type="region of interest" description="Disordered" evidence="6">
    <location>
        <begin position="140"/>
        <end position="163"/>
    </location>
</feature>
<evidence type="ECO:0000256" key="6">
    <source>
        <dbReference type="SAM" id="MobiDB-lite"/>
    </source>
</evidence>
<evidence type="ECO:0000256" key="2">
    <source>
        <dbReference type="ARBA" id="ARBA00022475"/>
    </source>
</evidence>
<evidence type="ECO:0000256" key="3">
    <source>
        <dbReference type="ARBA" id="ARBA00022692"/>
    </source>
</evidence>
<comment type="caution">
    <text evidence="9">The sequence shown here is derived from an EMBL/GenBank/DDBJ whole genome shotgun (WGS) entry which is preliminary data.</text>
</comment>
<evidence type="ECO:0000256" key="5">
    <source>
        <dbReference type="ARBA" id="ARBA00023136"/>
    </source>
</evidence>
<feature type="transmembrane region" description="Helical" evidence="7">
    <location>
        <begin position="478"/>
        <end position="502"/>
    </location>
</feature>
<feature type="domain" description="ABC3 transporter permease C-terminal" evidence="8">
    <location>
        <begin position="585"/>
        <end position="701"/>
    </location>
</feature>
<keyword evidence="10" id="KW-1185">Reference proteome</keyword>
<evidence type="ECO:0000256" key="4">
    <source>
        <dbReference type="ARBA" id="ARBA00022989"/>
    </source>
</evidence>
<sequence>MSLHRPSMRGRARADRGPLLLTALVVFVAVLITAAVPPLIDRRADRAVAEAVSAAGDAAGMTAQVPFDAETPGYPRVRRPNSATVADGYAGSAQQLLNPTLRSVFGPPVVSVSSSDLELRTGGLPGRTLRLVYVGEPASLTWTDGSPPAQDPSRGEERAGPAPWPVSVGLSEAASEVLGLSTGDRVRTEDREGGRVELRISGIYRAQNPSDQVWKVQPQLLEPAVFTDTRGITTSFTSVLLSADSLPDGRLATAPTDMDVTIEFRPTAGSISRDNAPVVIDSLVELGAGSGVAQDEGPAIDFNTRLSGVLERILDQIAVATALAIVLLGAVLVAVGLALALTADLLTRRRGGVLTGLRRRGASLPGLWAELAVESVLVTLLAGGAAALVVRLLIDELSLAWSLPVLFVAVVGPPTVAVLAAARATNHRAAPANRSARRTLAVTRQLRRITTEVAVLLAAVGAYTALSQRGIATNNGAAASLLPALAPSLVAVSGGILLLRILPPALTGFLRPAGRLRGSLPLLAASRAGATAGRVLPLVLIVTSCALAVFALSVRATASGSGPVAPDARPLAGALADGLRDLALVAGLLLMALAVLALVIGALGSAPERGETAARLRTLGLTVADTRWICLGELLPVALAGGLVGWMLGRVLASRAVGLLSLRVLNDLPADPALVVPVITYVPVVLLIVTVVLVAAVESSLRRRERLGQVLRA</sequence>
<evidence type="ECO:0000256" key="7">
    <source>
        <dbReference type="SAM" id="Phobius"/>
    </source>
</evidence>
<keyword evidence="3 7" id="KW-0812">Transmembrane</keyword>
<feature type="transmembrane region" description="Helical" evidence="7">
    <location>
        <begin position="673"/>
        <end position="697"/>
    </location>
</feature>
<feature type="transmembrane region" description="Helical" evidence="7">
    <location>
        <begin position="400"/>
        <end position="425"/>
    </location>
</feature>
<feature type="transmembrane region" description="Helical" evidence="7">
    <location>
        <begin position="367"/>
        <end position="394"/>
    </location>
</feature>
<dbReference type="InterPro" id="IPR003838">
    <property type="entry name" value="ABC3_permease_C"/>
</dbReference>
<keyword evidence="4 7" id="KW-1133">Transmembrane helix</keyword>
<feature type="transmembrane region" description="Helical" evidence="7">
    <location>
        <begin position="582"/>
        <end position="607"/>
    </location>
</feature>
<dbReference type="RefSeq" id="WP_231484231.1">
    <property type="nucleotide sequence ID" value="NZ_BAAAZO010000001.1"/>
</dbReference>
<gene>
    <name evidence="9" type="ORF">GCM10022223_07150</name>
</gene>
<protein>
    <recommendedName>
        <fullName evidence="8">ABC3 transporter permease C-terminal domain-containing protein</fullName>
    </recommendedName>
</protein>
<reference evidence="10" key="1">
    <citation type="journal article" date="2019" name="Int. J. Syst. Evol. Microbiol.">
        <title>The Global Catalogue of Microorganisms (GCM) 10K type strain sequencing project: providing services to taxonomists for standard genome sequencing and annotation.</title>
        <authorList>
            <consortium name="The Broad Institute Genomics Platform"/>
            <consortium name="The Broad Institute Genome Sequencing Center for Infectious Disease"/>
            <person name="Wu L."/>
            <person name="Ma J."/>
        </authorList>
    </citation>
    <scope>NUCLEOTIDE SEQUENCE [LARGE SCALE GENOMIC DNA]</scope>
    <source>
        <strain evidence="10">JCM 16902</strain>
    </source>
</reference>
<dbReference type="EMBL" id="BAAAZO010000001">
    <property type="protein sequence ID" value="GAA3594632.1"/>
    <property type="molecule type" value="Genomic_DNA"/>
</dbReference>
<feature type="transmembrane region" description="Helical" evidence="7">
    <location>
        <begin position="446"/>
        <end position="466"/>
    </location>
</feature>
<feature type="transmembrane region" description="Helical" evidence="7">
    <location>
        <begin position="535"/>
        <end position="554"/>
    </location>
</feature>
<keyword evidence="5 7" id="KW-0472">Membrane</keyword>
<evidence type="ECO:0000313" key="9">
    <source>
        <dbReference type="EMBL" id="GAA3594632.1"/>
    </source>
</evidence>